<dbReference type="InterPro" id="IPR054403">
    <property type="entry name" value="RdRp_palm_ribovirus"/>
</dbReference>
<dbReference type="Pfam" id="PF22152">
    <property type="entry name" value="Permu_RdRp_palm"/>
    <property type="match status" value="1"/>
</dbReference>
<feature type="domain" description="RNA-dependent RNA polymerase thumb" evidence="6">
    <location>
        <begin position="530"/>
        <end position="623"/>
    </location>
</feature>
<feature type="region of interest" description="Disordered" evidence="4">
    <location>
        <begin position="896"/>
        <end position="959"/>
    </location>
</feature>
<dbReference type="GO" id="GO:0003968">
    <property type="term" value="F:RNA-directed RNA polymerase activity"/>
    <property type="evidence" value="ECO:0007669"/>
    <property type="project" value="UniProtKB-KW"/>
</dbReference>
<dbReference type="EMBL" id="MT240780">
    <property type="protein sequence ID" value="QQP18759.2"/>
    <property type="molecule type" value="Genomic_RNA"/>
</dbReference>
<evidence type="ECO:0000259" key="6">
    <source>
        <dbReference type="Pfam" id="PF22260"/>
    </source>
</evidence>
<reference evidence="7" key="1">
    <citation type="journal article" date="2020" name="Viruses">
        <title>Soybean Thrips (Thysanoptera: Thripidae) Harbor Highly Diverse Populations of Arthropod, Fungal and Plant Viruses.</title>
        <authorList>
            <person name="Thekke-Veetil T."/>
            <person name="Lagos-Kutz D."/>
            <person name="McCoppin N.K."/>
            <person name="Hartman G.L."/>
            <person name="Ju H.K."/>
            <person name="Lim H.S."/>
            <person name="Domier L.L."/>
        </authorList>
    </citation>
    <scope>NUCLEOTIDE SEQUENCE</scope>
    <source>
        <strain evidence="7">STN1</strain>
    </source>
</reference>
<organism evidence="7">
    <name type="scientific">Soybean thrips permutotetra-like virus 1</name>
    <dbReference type="NCBI Taxonomy" id="2802956"/>
    <lineage>
        <taxon>Viruses</taxon>
        <taxon>Riboviria</taxon>
        <taxon>Orthornavirae</taxon>
        <taxon>Permutotetraviridae</taxon>
    </lineage>
</organism>
<feature type="domain" description="RNA-dependent RNA polymerase palm" evidence="5">
    <location>
        <begin position="146"/>
        <end position="497"/>
    </location>
</feature>
<dbReference type="SUPFAM" id="SSF56672">
    <property type="entry name" value="DNA/RNA polymerases"/>
    <property type="match status" value="1"/>
</dbReference>
<dbReference type="InterPro" id="IPR054433">
    <property type="entry name" value="RdRp_thumb_ribovirus"/>
</dbReference>
<evidence type="ECO:0000256" key="4">
    <source>
        <dbReference type="SAM" id="MobiDB-lite"/>
    </source>
</evidence>
<keyword evidence="1 7" id="KW-0696">RNA-directed RNA polymerase</keyword>
<feature type="compositionally biased region" description="Acidic residues" evidence="4">
    <location>
        <begin position="913"/>
        <end position="927"/>
    </location>
</feature>
<dbReference type="Pfam" id="PF22260">
    <property type="entry name" value="Permu_RdRp_thumb"/>
    <property type="match status" value="1"/>
</dbReference>
<name>A0A7T8JIN3_9VIRU</name>
<keyword evidence="2" id="KW-0808">Transferase</keyword>
<evidence type="ECO:0000256" key="1">
    <source>
        <dbReference type="ARBA" id="ARBA00022484"/>
    </source>
</evidence>
<evidence type="ECO:0000313" key="7">
    <source>
        <dbReference type="EMBL" id="QQP18759.2"/>
    </source>
</evidence>
<dbReference type="InterPro" id="IPR043502">
    <property type="entry name" value="DNA/RNA_pol_sf"/>
</dbReference>
<evidence type="ECO:0000256" key="2">
    <source>
        <dbReference type="ARBA" id="ARBA00022679"/>
    </source>
</evidence>
<feature type="compositionally biased region" description="Basic and acidic residues" evidence="4">
    <location>
        <begin position="947"/>
        <end position="959"/>
    </location>
</feature>
<evidence type="ECO:0000259" key="5">
    <source>
        <dbReference type="Pfam" id="PF22152"/>
    </source>
</evidence>
<accession>A0A7T8JIN3</accession>
<sequence length="959" mass="107232">MDTSNPVISGDRTLFGALIQESVLLKRQDFSKLSSVLKESTRSQPAFLGSPKREVDRDLLLEARRSGTLAVEKGPLPWLPPDAGPVAVSERYHTKGVNQAGKFVSVQRVFKVTSRPLAPMEALATYSPTALLNAQKIVYSTGTKSGFSERLKKWYFKRVPNPKTVLSEEGFTIREVIGEHLPHSGELPNWHGEVGDLLRLVEINKHSSAGPPFYRSKRECSDEIVRLLGDIVRAANREELQEFLKNEQEILLSECKNKQDRYKIDEIETKTRPYWNFCTAIQVLFSFLAQSVMGGLKLFTDHPKSWNGYGHVWANGGGSRIHDWASNLKEGQAKCAIYGDDVFLVFMKRGVIYAVHPDFSQMDASIHKNFANAMVDYHLELFEKQHGENNFWKQIGQFWKQSLVGGRFIVSGTATAERPDNGLLTGCVGTTLLDTIASMCVYKVMIHKKTDLFSEKEARKVCESFGFCIKEGTWDPQPLQLEPEEGAPMMENPWLGAQLRYVRGSHKIEPIPFRPQEELESLICNPRIPEGVSKTGMDRYLFDMARGYQLTAAFWHPQLWDGLCDLISRTPDEVVAMAVQSGAKNEHGENTGSAPESTGLVEEGWAWPSSDGWPTREFCLDVYLSQDNKLGGVWVEAFPELGVALKEMRKFYRPAKAATPRESTSWAVETTAEEVETVIDNKRNPLNLAELDVAPLTREKFNFKFRVVHKPYVKSTPKISRITQLVEDLSEISHQALTLLFPFGERIIAQAMVNKGFVATDEGTWSIDKTKETSVQGHWSGEAWSVLRETHQSPSPINVPESQPLPTRLCDYIRTSKARDTVSKVTGGCAKAGVTLKTSTEVLQQAPHDRVRVSVRILLSSITAEIGMTLATKISKNSRQARDQCFEEIWDQAVRRGPNFVPPHSSLSHHDEDQDTEASPEDGEGDESSGSAVDESPAAPTNTETSKSTEVRKVAESSQ</sequence>
<protein>
    <submittedName>
        <fullName evidence="7">RNA-dependent RNA polymerase</fullName>
    </submittedName>
</protein>
<keyword evidence="3" id="KW-0548">Nucleotidyltransferase</keyword>
<evidence type="ECO:0000256" key="3">
    <source>
        <dbReference type="ARBA" id="ARBA00022695"/>
    </source>
</evidence>
<proteinExistence type="predicted"/>